<evidence type="ECO:0000256" key="5">
    <source>
        <dbReference type="SAM" id="MobiDB-lite"/>
    </source>
</evidence>
<name>A0A7T4DJG1_9MICO</name>
<feature type="transmembrane region" description="Helical" evidence="6">
    <location>
        <begin position="121"/>
        <end position="142"/>
    </location>
</feature>
<feature type="transmembrane region" description="Helical" evidence="6">
    <location>
        <begin position="360"/>
        <end position="380"/>
    </location>
</feature>
<reference evidence="8 9" key="1">
    <citation type="submission" date="2020-12" db="EMBL/GenBank/DDBJ databases">
        <title>FDA dAtabase for Regulatory Grade micrObial Sequences (FDA-ARGOS): Supporting development and validation of Infectious Disease Dx tests.</title>
        <authorList>
            <person name="Sproer C."/>
            <person name="Gronow S."/>
            <person name="Severitt S."/>
            <person name="Schroder I."/>
            <person name="Tallon L."/>
            <person name="Sadzewicz L."/>
            <person name="Zhao X."/>
            <person name="Boylan J."/>
            <person name="Ott S."/>
            <person name="Bowen H."/>
            <person name="Vavikolanu K."/>
            <person name="Mehta A."/>
            <person name="Aluvathingal J."/>
            <person name="Nadendla S."/>
            <person name="Lowell S."/>
            <person name="Myers T."/>
            <person name="Yan Y."/>
            <person name="Sichtig H."/>
        </authorList>
    </citation>
    <scope>NUCLEOTIDE SEQUENCE [LARGE SCALE GENOMIC DNA]</scope>
    <source>
        <strain evidence="8 9">FDAARGOS_990</strain>
    </source>
</reference>
<dbReference type="Proteomes" id="UP000595374">
    <property type="component" value="Chromosome"/>
</dbReference>
<dbReference type="PANTHER" id="PTHR11662:SF450">
    <property type="entry name" value="BLR1003 PROTEIN"/>
    <property type="match status" value="1"/>
</dbReference>
<feature type="region of interest" description="Disordered" evidence="5">
    <location>
        <begin position="215"/>
        <end position="253"/>
    </location>
</feature>
<feature type="transmembrane region" description="Helical" evidence="6">
    <location>
        <begin position="329"/>
        <end position="348"/>
    </location>
</feature>
<evidence type="ECO:0000256" key="2">
    <source>
        <dbReference type="ARBA" id="ARBA00022692"/>
    </source>
</evidence>
<feature type="domain" description="Major facilitator superfamily (MFS) profile" evidence="7">
    <location>
        <begin position="29"/>
        <end position="478"/>
    </location>
</feature>
<feature type="transmembrane region" description="Helical" evidence="6">
    <location>
        <begin position="452"/>
        <end position="474"/>
    </location>
</feature>
<feature type="transmembrane region" description="Helical" evidence="6">
    <location>
        <begin position="95"/>
        <end position="115"/>
    </location>
</feature>
<dbReference type="PANTHER" id="PTHR11662">
    <property type="entry name" value="SOLUTE CARRIER FAMILY 17"/>
    <property type="match status" value="1"/>
</dbReference>
<comment type="subcellular location">
    <subcellularLocation>
        <location evidence="1">Cell membrane</location>
        <topology evidence="1">Multi-pass membrane protein</topology>
    </subcellularLocation>
</comment>
<keyword evidence="4 6" id="KW-0472">Membrane</keyword>
<dbReference type="InterPro" id="IPR036259">
    <property type="entry name" value="MFS_trans_sf"/>
</dbReference>
<evidence type="ECO:0000256" key="6">
    <source>
        <dbReference type="SAM" id="Phobius"/>
    </source>
</evidence>
<dbReference type="AlphaFoldDB" id="A0A7T4DJG1"/>
<dbReference type="RefSeq" id="WP_137826696.1">
    <property type="nucleotide sequence ID" value="NZ_CP065989.1"/>
</dbReference>
<feature type="transmembrane region" description="Helical" evidence="6">
    <location>
        <begin position="186"/>
        <end position="203"/>
    </location>
</feature>
<gene>
    <name evidence="8" type="ORF">I6H47_05565</name>
</gene>
<keyword evidence="2 6" id="KW-0812">Transmembrane</keyword>
<feature type="transmembrane region" description="Helical" evidence="6">
    <location>
        <begin position="386"/>
        <end position="407"/>
    </location>
</feature>
<feature type="transmembrane region" description="Helical" evidence="6">
    <location>
        <begin position="154"/>
        <end position="180"/>
    </location>
</feature>
<dbReference type="InterPro" id="IPR050382">
    <property type="entry name" value="MFS_Na/Anion_cotransporter"/>
</dbReference>
<dbReference type="Gene3D" id="1.20.1250.20">
    <property type="entry name" value="MFS general substrate transporter like domains"/>
    <property type="match status" value="2"/>
</dbReference>
<accession>A0A7T4DJG1</accession>
<protein>
    <submittedName>
        <fullName evidence="8">MFS transporter</fullName>
    </submittedName>
</protein>
<evidence type="ECO:0000259" key="7">
    <source>
        <dbReference type="PROSITE" id="PS50850"/>
    </source>
</evidence>
<dbReference type="GO" id="GO:0022857">
    <property type="term" value="F:transmembrane transporter activity"/>
    <property type="evidence" value="ECO:0007669"/>
    <property type="project" value="InterPro"/>
</dbReference>
<dbReference type="SUPFAM" id="SSF103473">
    <property type="entry name" value="MFS general substrate transporter"/>
    <property type="match status" value="1"/>
</dbReference>
<dbReference type="InterPro" id="IPR020846">
    <property type="entry name" value="MFS_dom"/>
</dbReference>
<dbReference type="GO" id="GO:0005886">
    <property type="term" value="C:plasma membrane"/>
    <property type="evidence" value="ECO:0007669"/>
    <property type="project" value="UniProtKB-SubCell"/>
</dbReference>
<feature type="transmembrane region" description="Helical" evidence="6">
    <location>
        <begin position="62"/>
        <end position="88"/>
    </location>
</feature>
<evidence type="ECO:0000256" key="4">
    <source>
        <dbReference type="ARBA" id="ARBA00023136"/>
    </source>
</evidence>
<evidence type="ECO:0000313" key="9">
    <source>
        <dbReference type="Proteomes" id="UP000595374"/>
    </source>
</evidence>
<keyword evidence="3 6" id="KW-1133">Transmembrane helix</keyword>
<feature type="transmembrane region" description="Helical" evidence="6">
    <location>
        <begin position="419"/>
        <end position="440"/>
    </location>
</feature>
<feature type="transmembrane region" description="Helical" evidence="6">
    <location>
        <begin position="20"/>
        <end position="42"/>
    </location>
</feature>
<evidence type="ECO:0000256" key="1">
    <source>
        <dbReference type="ARBA" id="ARBA00004651"/>
    </source>
</evidence>
<dbReference type="InterPro" id="IPR011701">
    <property type="entry name" value="MFS"/>
</dbReference>
<dbReference type="Pfam" id="PF07690">
    <property type="entry name" value="MFS_1"/>
    <property type="match status" value="1"/>
</dbReference>
<evidence type="ECO:0000313" key="8">
    <source>
        <dbReference type="EMBL" id="QQB15410.1"/>
    </source>
</evidence>
<organism evidence="8 9">
    <name type="scientific">Brevibacterium casei</name>
    <dbReference type="NCBI Taxonomy" id="33889"/>
    <lineage>
        <taxon>Bacteria</taxon>
        <taxon>Bacillati</taxon>
        <taxon>Actinomycetota</taxon>
        <taxon>Actinomycetes</taxon>
        <taxon>Micrococcales</taxon>
        <taxon>Brevibacteriaceae</taxon>
        <taxon>Brevibacterium</taxon>
    </lineage>
</organism>
<dbReference type="PROSITE" id="PS50850">
    <property type="entry name" value="MFS"/>
    <property type="match status" value="1"/>
</dbReference>
<evidence type="ECO:0000256" key="3">
    <source>
        <dbReference type="ARBA" id="ARBA00022989"/>
    </source>
</evidence>
<sequence>MQRRTAPPLDFSPQRTDRAFRLGINGWFALTAIFIFMVINFADKALLGIAAEPMSQELGLSPTQYGIISSSFFILYSISSFVVGFLTIRFPAKRILAVLAIIWSIAQAIIVSPLAGYSALILTRVLLGAGEGPAYGTANHAAMQWFPKHRRGMAAAIVGVGVPAGTMVAAPVVGALVAGIGWRETFGILGAASLVWGVLWMLFGREGPYRFDKAQASTTAEATDPGTEAIRPDVTAGPAPVRSEADPDSEMTTVERESAVAAESAAADADEAPRKIGSTLLTRTFIGSILGGVAAYWLTVLLIAWVPVYLTTTKGYGPAEVGWAISAPWAVQIVVNLFVVGWLSTFLMKRGVSARVASGIVGSAAITLAGIFLLLFMLFGSGSFGMVLLALAFGVGMCVIPVAQVLIGEISTLRQRGAILGIYTGIYSLTGVIAPALTGAVVEASADPLQGYAIIFGISSALCIVAGIIGMLIINPERDWKRIPLKSGQRPRTDFHGQ</sequence>
<dbReference type="EMBL" id="CP065989">
    <property type="protein sequence ID" value="QQB15410.1"/>
    <property type="molecule type" value="Genomic_DNA"/>
</dbReference>
<feature type="transmembrane region" description="Helical" evidence="6">
    <location>
        <begin position="284"/>
        <end position="309"/>
    </location>
</feature>
<proteinExistence type="predicted"/>